<evidence type="ECO:0000256" key="1">
    <source>
        <dbReference type="SAM" id="Phobius"/>
    </source>
</evidence>
<keyword evidence="1" id="KW-0812">Transmembrane</keyword>
<dbReference type="RefSeq" id="WP_394468545.1">
    <property type="nucleotide sequence ID" value="NZ_JBIGHY010000001.1"/>
</dbReference>
<dbReference type="Proteomes" id="UP001606300">
    <property type="component" value="Unassembled WGS sequence"/>
</dbReference>
<comment type="caution">
    <text evidence="2">The sequence shown here is derived from an EMBL/GenBank/DDBJ whole genome shotgun (WGS) entry which is preliminary data.</text>
</comment>
<keyword evidence="3" id="KW-1185">Reference proteome</keyword>
<sequence length="57" mass="5809">MTSAVLKWIANGVIGLVALSTLWIAQTVQPGRHEVMSLLVAQAVAAPAAAASAPVTR</sequence>
<feature type="transmembrane region" description="Helical" evidence="1">
    <location>
        <begin position="6"/>
        <end position="25"/>
    </location>
</feature>
<evidence type="ECO:0000313" key="3">
    <source>
        <dbReference type="Proteomes" id="UP001606300"/>
    </source>
</evidence>
<organism evidence="2 3">
    <name type="scientific">Pelomonas dachongensis</name>
    <dbReference type="NCBI Taxonomy" id="3299029"/>
    <lineage>
        <taxon>Bacteria</taxon>
        <taxon>Pseudomonadati</taxon>
        <taxon>Pseudomonadota</taxon>
        <taxon>Betaproteobacteria</taxon>
        <taxon>Burkholderiales</taxon>
        <taxon>Sphaerotilaceae</taxon>
        <taxon>Roseateles</taxon>
    </lineage>
</organism>
<keyword evidence="1" id="KW-0472">Membrane</keyword>
<dbReference type="EMBL" id="JBIGHY010000001">
    <property type="protein sequence ID" value="MFG6412438.1"/>
    <property type="molecule type" value="Genomic_DNA"/>
</dbReference>
<proteinExistence type="predicted"/>
<reference evidence="2 3" key="1">
    <citation type="submission" date="2024-09" db="EMBL/GenBank/DDBJ databases">
        <title>Novel species of the genus Pelomonas and Roseateles isolated from streams.</title>
        <authorList>
            <person name="Lu H."/>
        </authorList>
    </citation>
    <scope>NUCLEOTIDE SEQUENCE [LARGE SCALE GENOMIC DNA]</scope>
    <source>
        <strain evidence="2 3">DC23W</strain>
    </source>
</reference>
<evidence type="ECO:0000313" key="2">
    <source>
        <dbReference type="EMBL" id="MFG6412438.1"/>
    </source>
</evidence>
<keyword evidence="1" id="KW-1133">Transmembrane helix</keyword>
<protein>
    <submittedName>
        <fullName evidence="2">Uncharacterized protein</fullName>
    </submittedName>
</protein>
<gene>
    <name evidence="2" type="ORF">ACG02S_00850</name>
</gene>
<accession>A0ABW7EG53</accession>
<name>A0ABW7EG53_9BURK</name>